<evidence type="ECO:0000313" key="4">
    <source>
        <dbReference type="EMBL" id="MCW4473797.1"/>
    </source>
</evidence>
<dbReference type="RefSeq" id="WP_265128783.1">
    <property type="nucleotide sequence ID" value="NZ_JAPCHY010000014.1"/>
</dbReference>
<protein>
    <submittedName>
        <fullName evidence="4">DUF3298 and DUF4163 domain-containing protein</fullName>
    </submittedName>
</protein>
<keyword evidence="5" id="KW-1185">Reference proteome</keyword>
<evidence type="ECO:0000313" key="5">
    <source>
        <dbReference type="Proteomes" id="UP001209922"/>
    </source>
</evidence>
<dbReference type="Gene3D" id="3.30.565.40">
    <property type="entry name" value="Fervidobacterium nodosum Rt17-B1 like"/>
    <property type="match status" value="1"/>
</dbReference>
<evidence type="ECO:0000256" key="1">
    <source>
        <dbReference type="SAM" id="SignalP"/>
    </source>
</evidence>
<name>A0ABT3JZ87_9XANT</name>
<accession>A0ABT3JZ87</accession>
<dbReference type="InterPro" id="IPR025303">
    <property type="entry name" value="PdaC"/>
</dbReference>
<reference evidence="4 5" key="1">
    <citation type="submission" date="2022-10" db="EMBL/GenBank/DDBJ databases">
        <title>Xanthomonas sp. H13-6.</title>
        <authorList>
            <person name="Liu X."/>
            <person name="Deng Z."/>
            <person name="Jiang Y."/>
            <person name="Yu T."/>
            <person name="Ai J."/>
        </authorList>
    </citation>
    <scope>NUCLEOTIDE SEQUENCE [LARGE SCALE GENOMIC DNA]</scope>
    <source>
        <strain evidence="4 5">H13-6</strain>
    </source>
</reference>
<feature type="signal peptide" evidence="1">
    <location>
        <begin position="1"/>
        <end position="23"/>
    </location>
</feature>
<feature type="domain" description="DUF3298" evidence="2">
    <location>
        <begin position="232"/>
        <end position="256"/>
    </location>
</feature>
<feature type="domain" description="Deacetylase PdaC" evidence="3">
    <location>
        <begin position="59"/>
        <end position="138"/>
    </location>
</feature>
<evidence type="ECO:0000259" key="3">
    <source>
        <dbReference type="Pfam" id="PF13739"/>
    </source>
</evidence>
<proteinExistence type="predicted"/>
<sequence length="274" mass="29321">MRRQGMWVVTTVALLALAGCRQEAEAPAPAAAPAPVPQKAETAAPAVELRDVIETNDRYVLGISYPPAAAKYPGLARELVEYADAARTGLLHSVELLGNDKPSAPYELSLSFELLVDNPRVVAASANGSVYTGGAHGSPLVARFVWLPEREQLLGAEQLIPSAEGWQAVSQYVARQLHSAAAARLQAGEPESLADREALRSEGRMIDQGTAPEPENFAQFQPLLGADGRISAIRFVFPPYQVGPYSDGTQTVDVPASLLRPHVAPDYVELFSTQ</sequence>
<dbReference type="Pfam" id="PF11738">
    <property type="entry name" value="DUF3298"/>
    <property type="match status" value="1"/>
</dbReference>
<dbReference type="Proteomes" id="UP001209922">
    <property type="component" value="Unassembled WGS sequence"/>
</dbReference>
<keyword evidence="1" id="KW-0732">Signal</keyword>
<feature type="chain" id="PRO_5046703722" evidence="1">
    <location>
        <begin position="24"/>
        <end position="274"/>
    </location>
</feature>
<dbReference type="Pfam" id="PF13739">
    <property type="entry name" value="PdaC"/>
    <property type="match status" value="1"/>
</dbReference>
<dbReference type="InterPro" id="IPR037126">
    <property type="entry name" value="PdaC/RsiV-like_sf"/>
</dbReference>
<gene>
    <name evidence="4" type="ORF">OK345_14955</name>
</gene>
<organism evidence="4 5">
    <name type="scientific">Xanthomonas chitinilytica</name>
    <dbReference type="NCBI Taxonomy" id="2989819"/>
    <lineage>
        <taxon>Bacteria</taxon>
        <taxon>Pseudomonadati</taxon>
        <taxon>Pseudomonadota</taxon>
        <taxon>Gammaproteobacteria</taxon>
        <taxon>Lysobacterales</taxon>
        <taxon>Lysobacteraceae</taxon>
        <taxon>Xanthomonas</taxon>
    </lineage>
</organism>
<dbReference type="PROSITE" id="PS51257">
    <property type="entry name" value="PROKAR_LIPOPROTEIN"/>
    <property type="match status" value="1"/>
</dbReference>
<dbReference type="Gene3D" id="3.90.640.20">
    <property type="entry name" value="Heat-shock cognate protein, ATPase"/>
    <property type="match status" value="1"/>
</dbReference>
<comment type="caution">
    <text evidence="4">The sequence shown here is derived from an EMBL/GenBank/DDBJ whole genome shotgun (WGS) entry which is preliminary data.</text>
</comment>
<dbReference type="EMBL" id="JAPCHY010000014">
    <property type="protein sequence ID" value="MCW4473797.1"/>
    <property type="molecule type" value="Genomic_DNA"/>
</dbReference>
<evidence type="ECO:0000259" key="2">
    <source>
        <dbReference type="Pfam" id="PF11738"/>
    </source>
</evidence>
<dbReference type="InterPro" id="IPR021729">
    <property type="entry name" value="DUF3298"/>
</dbReference>